<dbReference type="PANTHER" id="PTHR47163:SF2">
    <property type="entry name" value="SI:DKEY-17M8.2"/>
    <property type="match status" value="1"/>
</dbReference>
<gene>
    <name evidence="2" type="ORF">H7849_16410</name>
</gene>
<dbReference type="Pfam" id="PF12760">
    <property type="entry name" value="Zn_ribbon_IS1595"/>
    <property type="match status" value="1"/>
</dbReference>
<accession>A0A7G8BDT3</accession>
<dbReference type="Proteomes" id="UP000515312">
    <property type="component" value="Chromosome"/>
</dbReference>
<feature type="domain" description="ISXO2-like transposase" evidence="1">
    <location>
        <begin position="132"/>
        <end position="282"/>
    </location>
</feature>
<evidence type="ECO:0000259" key="1">
    <source>
        <dbReference type="SMART" id="SM01126"/>
    </source>
</evidence>
<dbReference type="EMBL" id="CP060394">
    <property type="protein sequence ID" value="QNI30703.1"/>
    <property type="molecule type" value="Genomic_DNA"/>
</dbReference>
<sequence>MQMPETLIEAIRYFSDEQTCINAVAYLRWEDGSPVCPKCNAAQGERNHYWLTTQKRWKCYACRKQFSVKVGTIFEDSPIGLDKWLTALWLLVNCKNGVSSYEISRDLGISQKAAWFVLQRLRHVLKDTTVIPMKGPVEADESFHGGKPKNMHRSRRLKMRVAMNGYEEKTAVFGMLDRETRKVRAQVVPNVKRETLQRAILDRVGFGATVYSDGWPGYDGLDAKGFIHETVNHVEEYVRGQVHTQAIENFWSLLKRGLNGTYVAVEPYHMDRYLDEAMFRFNHRIGHTDSTRFAQALAQVVSRRLTYKELTGKEAGSC</sequence>
<proteinExistence type="predicted"/>
<keyword evidence="3" id="KW-1185">Reference proteome</keyword>
<dbReference type="InterPro" id="IPR024442">
    <property type="entry name" value="Transposase_Zn_ribbon"/>
</dbReference>
<dbReference type="NCBIfam" id="NF033547">
    <property type="entry name" value="transpos_IS1595"/>
    <property type="match status" value="1"/>
</dbReference>
<dbReference type="PANTHER" id="PTHR47163">
    <property type="entry name" value="DDE_TNP_IS1595 DOMAIN-CONTAINING PROTEIN"/>
    <property type="match status" value="1"/>
</dbReference>
<reference evidence="2 3" key="1">
    <citation type="submission" date="2020-08" db="EMBL/GenBank/DDBJ databases">
        <title>Edaphobacter telluris sp. nov. and Acidobacterium dinghuensis sp. nov., two acidobacteria isolated from forest soil.</title>
        <authorList>
            <person name="Fu J."/>
            <person name="Qiu L."/>
        </authorList>
    </citation>
    <scope>NUCLEOTIDE SEQUENCE [LARGE SCALE GENOMIC DNA]</scope>
    <source>
        <strain evidence="2">4Y35</strain>
    </source>
</reference>
<evidence type="ECO:0000313" key="2">
    <source>
        <dbReference type="EMBL" id="QNI30703.1"/>
    </source>
</evidence>
<dbReference type="KEGG" id="adin:H7849_16410"/>
<dbReference type="InterPro" id="IPR024445">
    <property type="entry name" value="Tnp_ISXO2-like"/>
</dbReference>
<dbReference type="AlphaFoldDB" id="A0A7G8BDT3"/>
<protein>
    <submittedName>
        <fullName evidence="2">IS1595 family transposase</fullName>
    </submittedName>
</protein>
<organism evidence="2 3">
    <name type="scientific">Alloacidobacterium dinghuense</name>
    <dbReference type="NCBI Taxonomy" id="2763107"/>
    <lineage>
        <taxon>Bacteria</taxon>
        <taxon>Pseudomonadati</taxon>
        <taxon>Acidobacteriota</taxon>
        <taxon>Terriglobia</taxon>
        <taxon>Terriglobales</taxon>
        <taxon>Acidobacteriaceae</taxon>
        <taxon>Alloacidobacterium</taxon>
    </lineage>
</organism>
<dbReference type="SMART" id="SM01126">
    <property type="entry name" value="DDE_Tnp_IS1595"/>
    <property type="match status" value="1"/>
</dbReference>
<name>A0A7G8BDT3_9BACT</name>
<dbReference type="Pfam" id="PF12762">
    <property type="entry name" value="DDE_Tnp_IS1595"/>
    <property type="match status" value="1"/>
</dbReference>
<evidence type="ECO:0000313" key="3">
    <source>
        <dbReference type="Proteomes" id="UP000515312"/>
    </source>
</evidence>
<dbReference type="InterPro" id="IPR053164">
    <property type="entry name" value="IS1016-like_transposase"/>
</dbReference>